<comment type="caution">
    <text evidence="7">The sequence shown here is derived from an EMBL/GenBank/DDBJ whole genome shotgun (WGS) entry which is preliminary data.</text>
</comment>
<comment type="similarity">
    <text evidence="1 6">Belongs to the XseB family.</text>
</comment>
<dbReference type="AlphaFoldDB" id="A0A1F6M9L9"/>
<evidence type="ECO:0000256" key="5">
    <source>
        <dbReference type="ARBA" id="ARBA00022839"/>
    </source>
</evidence>
<sequence>MSAKSEKQDSFAAQFAELETITQWFERGDVSIEEALEKFERGLKLADELQKYLHGVEQRVTEMKKKFNV</sequence>
<dbReference type="SUPFAM" id="SSF116842">
    <property type="entry name" value="XseB-like"/>
    <property type="match status" value="1"/>
</dbReference>
<protein>
    <recommendedName>
        <fullName evidence="6">Exodeoxyribonuclease 7 small subunit</fullName>
        <ecNumber evidence="6">3.1.11.6</ecNumber>
    </recommendedName>
    <alternativeName>
        <fullName evidence="6">Exodeoxyribonuclease VII small subunit</fullName>
        <shortName evidence="6">Exonuclease VII small subunit</shortName>
    </alternativeName>
</protein>
<dbReference type="PANTHER" id="PTHR34137:SF1">
    <property type="entry name" value="EXODEOXYRIBONUCLEASE 7 SMALL SUBUNIT"/>
    <property type="match status" value="1"/>
</dbReference>
<reference evidence="7 8" key="1">
    <citation type="journal article" date="2016" name="Nat. Commun.">
        <title>Thousands of microbial genomes shed light on interconnected biogeochemical processes in an aquifer system.</title>
        <authorList>
            <person name="Anantharaman K."/>
            <person name="Brown C.T."/>
            <person name="Hug L.A."/>
            <person name="Sharon I."/>
            <person name="Castelle C.J."/>
            <person name="Probst A.J."/>
            <person name="Thomas B.C."/>
            <person name="Singh A."/>
            <person name="Wilkins M.J."/>
            <person name="Karaoz U."/>
            <person name="Brodie E.L."/>
            <person name="Williams K.H."/>
            <person name="Hubbard S.S."/>
            <person name="Banfield J.F."/>
        </authorList>
    </citation>
    <scope>NUCLEOTIDE SEQUENCE [LARGE SCALE GENOMIC DNA]</scope>
</reference>
<evidence type="ECO:0000313" key="7">
    <source>
        <dbReference type="EMBL" id="OGH68270.1"/>
    </source>
</evidence>
<dbReference type="GO" id="GO:0005829">
    <property type="term" value="C:cytosol"/>
    <property type="evidence" value="ECO:0007669"/>
    <property type="project" value="TreeGrafter"/>
</dbReference>
<dbReference type="GO" id="GO:0006308">
    <property type="term" value="P:DNA catabolic process"/>
    <property type="evidence" value="ECO:0007669"/>
    <property type="project" value="UniProtKB-UniRule"/>
</dbReference>
<keyword evidence="5 6" id="KW-0269">Exonuclease</keyword>
<evidence type="ECO:0000256" key="1">
    <source>
        <dbReference type="ARBA" id="ARBA00009998"/>
    </source>
</evidence>
<name>A0A1F6M9L9_9BACT</name>
<dbReference type="EC" id="3.1.11.6" evidence="6"/>
<gene>
    <name evidence="6" type="primary">xseB</name>
    <name evidence="7" type="ORF">A3C15_03985</name>
</gene>
<dbReference type="GO" id="GO:0008855">
    <property type="term" value="F:exodeoxyribonuclease VII activity"/>
    <property type="evidence" value="ECO:0007669"/>
    <property type="project" value="UniProtKB-UniRule"/>
</dbReference>
<evidence type="ECO:0000256" key="2">
    <source>
        <dbReference type="ARBA" id="ARBA00022490"/>
    </source>
</evidence>
<dbReference type="PANTHER" id="PTHR34137">
    <property type="entry name" value="EXODEOXYRIBONUCLEASE 7 SMALL SUBUNIT"/>
    <property type="match status" value="1"/>
</dbReference>
<dbReference type="InterPro" id="IPR003761">
    <property type="entry name" value="Exonuc_VII_S"/>
</dbReference>
<comment type="subcellular location">
    <subcellularLocation>
        <location evidence="6">Cytoplasm</location>
    </subcellularLocation>
</comment>
<evidence type="ECO:0000256" key="6">
    <source>
        <dbReference type="HAMAP-Rule" id="MF_00337"/>
    </source>
</evidence>
<comment type="function">
    <text evidence="6">Bidirectionally degrades single-stranded DNA into large acid-insoluble oligonucleotides, which are then degraded further into small acid-soluble oligonucleotides.</text>
</comment>
<dbReference type="Gene3D" id="1.10.287.1040">
    <property type="entry name" value="Exonuclease VII, small subunit"/>
    <property type="match status" value="1"/>
</dbReference>
<dbReference type="STRING" id="1798682.A3C15_03985"/>
<keyword evidence="2 6" id="KW-0963">Cytoplasm</keyword>
<dbReference type="HAMAP" id="MF_00337">
    <property type="entry name" value="Exonuc_7_S"/>
    <property type="match status" value="1"/>
</dbReference>
<dbReference type="NCBIfam" id="TIGR01280">
    <property type="entry name" value="xseB"/>
    <property type="match status" value="1"/>
</dbReference>
<comment type="subunit">
    <text evidence="6">Heterooligomer composed of large and small subunits.</text>
</comment>
<accession>A0A1F6M9L9</accession>
<dbReference type="EMBL" id="MFQD01000001">
    <property type="protein sequence ID" value="OGH68270.1"/>
    <property type="molecule type" value="Genomic_DNA"/>
</dbReference>
<evidence type="ECO:0000313" key="8">
    <source>
        <dbReference type="Proteomes" id="UP000176532"/>
    </source>
</evidence>
<dbReference type="InterPro" id="IPR037004">
    <property type="entry name" value="Exonuc_VII_ssu_sf"/>
</dbReference>
<keyword evidence="3 6" id="KW-0540">Nuclease</keyword>
<organism evidence="7 8">
    <name type="scientific">Candidatus Magasanikbacteria bacterium RIFCSPHIGHO2_02_FULL_50_9b</name>
    <dbReference type="NCBI Taxonomy" id="1798682"/>
    <lineage>
        <taxon>Bacteria</taxon>
        <taxon>Candidatus Magasanikiibacteriota</taxon>
    </lineage>
</organism>
<evidence type="ECO:0000256" key="3">
    <source>
        <dbReference type="ARBA" id="ARBA00022722"/>
    </source>
</evidence>
<keyword evidence="4 6" id="KW-0378">Hydrolase</keyword>
<proteinExistence type="inferred from homology"/>
<dbReference type="Pfam" id="PF02609">
    <property type="entry name" value="Exonuc_VII_S"/>
    <property type="match status" value="1"/>
</dbReference>
<comment type="catalytic activity">
    <reaction evidence="6">
        <text>Exonucleolytic cleavage in either 5'- to 3'- or 3'- to 5'-direction to yield nucleoside 5'-phosphates.</text>
        <dbReference type="EC" id="3.1.11.6"/>
    </reaction>
</comment>
<evidence type="ECO:0000256" key="4">
    <source>
        <dbReference type="ARBA" id="ARBA00022801"/>
    </source>
</evidence>
<dbReference type="Proteomes" id="UP000176532">
    <property type="component" value="Unassembled WGS sequence"/>
</dbReference>
<dbReference type="GO" id="GO:0009318">
    <property type="term" value="C:exodeoxyribonuclease VII complex"/>
    <property type="evidence" value="ECO:0007669"/>
    <property type="project" value="UniProtKB-UniRule"/>
</dbReference>